<name>A0A382Y019_9ZZZZ</name>
<proteinExistence type="predicted"/>
<dbReference type="EMBL" id="UINC01171912">
    <property type="protein sequence ID" value="SVD76727.1"/>
    <property type="molecule type" value="Genomic_DNA"/>
</dbReference>
<protein>
    <submittedName>
        <fullName evidence="1">Uncharacterized protein</fullName>
    </submittedName>
</protein>
<accession>A0A382Y019</accession>
<organism evidence="1">
    <name type="scientific">marine metagenome</name>
    <dbReference type="NCBI Taxonomy" id="408172"/>
    <lineage>
        <taxon>unclassified sequences</taxon>
        <taxon>metagenomes</taxon>
        <taxon>ecological metagenomes</taxon>
    </lineage>
</organism>
<evidence type="ECO:0000313" key="1">
    <source>
        <dbReference type="EMBL" id="SVD76727.1"/>
    </source>
</evidence>
<sequence length="27" mass="2934">MTGAKPQLTQSSIVIIKIIYDAQVAIM</sequence>
<gene>
    <name evidence="1" type="ORF">METZ01_LOCUS429581</name>
</gene>
<reference evidence="1" key="1">
    <citation type="submission" date="2018-05" db="EMBL/GenBank/DDBJ databases">
        <authorList>
            <person name="Lanie J.A."/>
            <person name="Ng W.-L."/>
            <person name="Kazmierczak K.M."/>
            <person name="Andrzejewski T.M."/>
            <person name="Davidsen T.M."/>
            <person name="Wayne K.J."/>
            <person name="Tettelin H."/>
            <person name="Glass J.I."/>
            <person name="Rusch D."/>
            <person name="Podicherti R."/>
            <person name="Tsui H.-C.T."/>
            <person name="Winkler M.E."/>
        </authorList>
    </citation>
    <scope>NUCLEOTIDE SEQUENCE</scope>
</reference>
<dbReference type="AlphaFoldDB" id="A0A382Y019"/>